<comment type="caution">
    <text evidence="2">The sequence shown here is derived from an EMBL/GenBank/DDBJ whole genome shotgun (WGS) entry which is preliminary data.</text>
</comment>
<reference evidence="2 3" key="1">
    <citation type="submission" date="2015-10" db="EMBL/GenBank/DDBJ databases">
        <title>Metagenome-Assembled Genomes uncover a global brackish microbiome.</title>
        <authorList>
            <person name="Hugerth L.W."/>
            <person name="Larsson J."/>
            <person name="Alneberg J."/>
            <person name="Lindh M.V."/>
            <person name="Legrand C."/>
            <person name="Pinhassi J."/>
            <person name="Andersson A.F."/>
        </authorList>
    </citation>
    <scope>NUCLEOTIDE SEQUENCE [LARGE SCALE GENOMIC DNA]</scope>
    <source>
        <strain evidence="2">BACL26 MAG-121220-bin70</strain>
    </source>
</reference>
<feature type="region of interest" description="Disordered" evidence="1">
    <location>
        <begin position="110"/>
        <end position="129"/>
    </location>
</feature>
<dbReference type="EMBL" id="LICA01000649">
    <property type="protein sequence ID" value="KRO90887.1"/>
    <property type="molecule type" value="Genomic_DNA"/>
</dbReference>
<evidence type="ECO:0000256" key="1">
    <source>
        <dbReference type="SAM" id="MobiDB-lite"/>
    </source>
</evidence>
<name>A0A0R2TUK0_9GAMM</name>
<evidence type="ECO:0000313" key="3">
    <source>
        <dbReference type="Proteomes" id="UP000051213"/>
    </source>
</evidence>
<gene>
    <name evidence="2" type="ORF">ABS24_07665</name>
</gene>
<accession>A0A0R2TUK0</accession>
<feature type="region of interest" description="Disordered" evidence="1">
    <location>
        <begin position="1"/>
        <end position="20"/>
    </location>
</feature>
<proteinExistence type="predicted"/>
<dbReference type="AlphaFoldDB" id="A0A0R2TUK0"/>
<protein>
    <submittedName>
        <fullName evidence="2">Uncharacterized protein</fullName>
    </submittedName>
</protein>
<evidence type="ECO:0000313" key="2">
    <source>
        <dbReference type="EMBL" id="KRO90887.1"/>
    </source>
</evidence>
<sequence>MNNYSLSANPEEIDNGPVTLDTRGKRPTFFESADVDALMTALLENMSQLWAARTQIRNLEQLLIKKGVIDSQELAQFTLPSSEKEKDQEAMQAFFADAFRAMLGGSQTIDNRQTEIDKFQNHKTTGSHK</sequence>
<organism evidence="2 3">
    <name type="scientific">SAR92 bacterium BACL26 MAG-121220-bin70</name>
    <dbReference type="NCBI Taxonomy" id="1655626"/>
    <lineage>
        <taxon>Bacteria</taxon>
        <taxon>Pseudomonadati</taxon>
        <taxon>Pseudomonadota</taxon>
        <taxon>Gammaproteobacteria</taxon>
        <taxon>Cellvibrionales</taxon>
        <taxon>Porticoccaceae</taxon>
        <taxon>SAR92 clade</taxon>
    </lineage>
</organism>
<dbReference type="Proteomes" id="UP000051213">
    <property type="component" value="Unassembled WGS sequence"/>
</dbReference>